<evidence type="ECO:0008006" key="12">
    <source>
        <dbReference type="Google" id="ProtNLM"/>
    </source>
</evidence>
<keyword evidence="3 6" id="KW-0378">Hydrolase</keyword>
<dbReference type="SUPFAM" id="SSF52025">
    <property type="entry name" value="PA domain"/>
    <property type="match status" value="1"/>
</dbReference>
<evidence type="ECO:0000256" key="7">
    <source>
        <dbReference type="SAM" id="SignalP"/>
    </source>
</evidence>
<dbReference type="Pfam" id="PF02225">
    <property type="entry name" value="PA"/>
    <property type="match status" value="1"/>
</dbReference>
<dbReference type="InterPro" id="IPR023828">
    <property type="entry name" value="Peptidase_S8_Ser-AS"/>
</dbReference>
<evidence type="ECO:0000259" key="9">
    <source>
        <dbReference type="Pfam" id="PF02225"/>
    </source>
</evidence>
<dbReference type="InterPro" id="IPR036852">
    <property type="entry name" value="Peptidase_S8/S53_dom_sf"/>
</dbReference>
<keyword evidence="7" id="KW-0732">Signal</keyword>
<feature type="active site" description="Charge relay system" evidence="5 6">
    <location>
        <position position="213"/>
    </location>
</feature>
<accession>A0A0N9HX46</accession>
<dbReference type="GO" id="GO:0006508">
    <property type="term" value="P:proteolysis"/>
    <property type="evidence" value="ECO:0007669"/>
    <property type="project" value="UniProtKB-KW"/>
</dbReference>
<dbReference type="PROSITE" id="PS00138">
    <property type="entry name" value="SUBTILASE_SER"/>
    <property type="match status" value="1"/>
</dbReference>
<evidence type="ECO:0000313" key="10">
    <source>
        <dbReference type="EMBL" id="ALG11971.1"/>
    </source>
</evidence>
<reference evidence="10 11" key="1">
    <citation type="submission" date="2015-07" db="EMBL/GenBank/DDBJ databases">
        <title>Genome sequencing of Kibdelosporangium phytohabitans.</title>
        <authorList>
            <person name="Qin S."/>
            <person name="Xing K."/>
        </authorList>
    </citation>
    <scope>NUCLEOTIDE SEQUENCE [LARGE SCALE GENOMIC DNA]</scope>
    <source>
        <strain evidence="10 11">KLBMP1111</strain>
    </source>
</reference>
<comment type="similarity">
    <text evidence="1 6">Belongs to the peptidase S8 family.</text>
</comment>
<evidence type="ECO:0000259" key="8">
    <source>
        <dbReference type="Pfam" id="PF00082"/>
    </source>
</evidence>
<dbReference type="InterPro" id="IPR000209">
    <property type="entry name" value="Peptidase_S8/S53_dom"/>
</dbReference>
<feature type="signal peptide" evidence="7">
    <location>
        <begin position="1"/>
        <end position="26"/>
    </location>
</feature>
<keyword evidence="2 6" id="KW-0645">Protease</keyword>
<dbReference type="Gene3D" id="3.40.50.200">
    <property type="entry name" value="Peptidase S8/S53 domain"/>
    <property type="match status" value="1"/>
</dbReference>
<dbReference type="PANTHER" id="PTHR43399:SF4">
    <property type="entry name" value="CELL WALL-ASSOCIATED PROTEASE"/>
    <property type="match status" value="1"/>
</dbReference>
<feature type="active site" description="Charge relay system" evidence="5 6">
    <location>
        <position position="245"/>
    </location>
</feature>
<feature type="domain" description="Peptidase S8/S53" evidence="8">
    <location>
        <begin position="204"/>
        <end position="458"/>
    </location>
</feature>
<dbReference type="PRINTS" id="PR00723">
    <property type="entry name" value="SUBTILISIN"/>
</dbReference>
<name>A0A0N9HX46_9PSEU</name>
<feature type="active site" description="Charge relay system" evidence="5 6">
    <location>
        <position position="417"/>
    </location>
</feature>
<evidence type="ECO:0000256" key="5">
    <source>
        <dbReference type="PIRSR" id="PIRSR615500-1"/>
    </source>
</evidence>
<dbReference type="PROSITE" id="PS51892">
    <property type="entry name" value="SUBTILASE"/>
    <property type="match status" value="1"/>
</dbReference>
<dbReference type="InterPro" id="IPR051048">
    <property type="entry name" value="Peptidase_S8/S53_subtilisin"/>
</dbReference>
<evidence type="ECO:0000313" key="11">
    <source>
        <dbReference type="Proteomes" id="UP000063699"/>
    </source>
</evidence>
<evidence type="ECO:0000256" key="2">
    <source>
        <dbReference type="ARBA" id="ARBA00022670"/>
    </source>
</evidence>
<dbReference type="GO" id="GO:0004252">
    <property type="term" value="F:serine-type endopeptidase activity"/>
    <property type="evidence" value="ECO:0007669"/>
    <property type="project" value="UniProtKB-UniRule"/>
</dbReference>
<dbReference type="InterPro" id="IPR046450">
    <property type="entry name" value="PA_dom_sf"/>
</dbReference>
<dbReference type="AlphaFoldDB" id="A0A0N9HX46"/>
<evidence type="ECO:0000256" key="6">
    <source>
        <dbReference type="PROSITE-ProRule" id="PRU01240"/>
    </source>
</evidence>
<dbReference type="InterPro" id="IPR015500">
    <property type="entry name" value="Peptidase_S8_subtilisin-rel"/>
</dbReference>
<keyword evidence="4 6" id="KW-0720">Serine protease</keyword>
<sequence length="1204" mass="129144">MHWRSRFLAIGCAGALVLGAAHVASAAPVPAAPGAAAKAVRHAITLVTGDTVHIEQLPDGRQAAAIKPGPGREQIDFHQQEVDGNLFVIPQDAMPSLTSRRVDRALFNITELVRQGYTDEQTPQLPLIVRYGQQRATLAAAEAGVTLASVRSQAVRADKRRAGEFWQSASGVERISLDRKVRASLDHSVPQIGAPEAWAAGYDGTGTTVAVLDTGADAGHPDLKGKIAGSANFTTAADTVDHFGHGTHVAATVAGNGTRKGVAPGARLLVGKVLDDEGSGYESWILAGMEWAVSSGAKVVNLSLGGGPTDGTDPMSQGLNEISERTGTLFVVAAGNDGANGPFSVGTPGSADAALTVGAVDRDEKLADFSSRGPRMTDMAVKPDITAPGVDIVAARAAGTSMGNPVDDKYTAASGTSMATPHVAGAAAILAQRNPTWTGKQLKDALASTSKPVDLTVFEQGGGRVDVPRAVKQSVYATGTLSIGAVTENVVRKEVTYTNATTAPVTLNLALDLKSFSGSPAGDAARLEKSTVEIQPGAAATVGIVADGSKLKHGTYGGRLTATANGVLVHTAVGLNKEAPQHKVTVVPLDTKGKPGFVPLLSFWGEDSRFDNRWTPKPDGTWETVVAEGDYYLSAMITENEKSAYLVVKPTVRITKDTTVTVDAREATQVVVETPQPSRQKGIFSFYAHREFGARNITNYVMKFEGTRKLYVTPTEKVRDGAFEFGSRWSLVAPVLTATPLAPDTKLEPEYLASSPKIKGMRLWQVVPVGAGQAGDYRGKDVRGRIALVRPTPEQYDEVVLAGNAAKAGAAMVLIADPVEWRAQAKAARDLPIPTASVTYDEGRRLVEAGRHFPVFVFLHGIPESPYLYDVMHVEQGQVPSRVVYRVNERNSAVVRTAYHESGGDNQLKEQRFGWRPWQKTAVNQYQRVVASPSVREEWVTAGDTTWQHRVKHQLSWESMNPLMGGMLEAPRKYRAGERLEDEWYAPITRPAIPKGVPGIESTRNGDTLQLRIPEFSDGADTHYAFTDDDLGEMPDKQSARLFKDGKLLTTAPDAWRDVQVSPGPAVYRLEMTVERTGANWQFATRTDSAWTFKSQKGDGPLPLLQVDYSVPADLANKAPAGRKVTIGLHARHQNGPTSARFKAWVSYDDGKAWREVEVDRQGRAVVDHPRFDRTNGFVALRVQGTDAAGNAVEQTVLRAYGLS</sequence>
<protein>
    <recommendedName>
        <fullName evidence="12">Peptidase S8/S53 domain-containing protein</fullName>
    </recommendedName>
</protein>
<evidence type="ECO:0000256" key="3">
    <source>
        <dbReference type="ARBA" id="ARBA00022801"/>
    </source>
</evidence>
<dbReference type="Gene3D" id="3.50.30.30">
    <property type="match status" value="1"/>
</dbReference>
<evidence type="ECO:0000256" key="1">
    <source>
        <dbReference type="ARBA" id="ARBA00011073"/>
    </source>
</evidence>
<evidence type="ECO:0000256" key="4">
    <source>
        <dbReference type="ARBA" id="ARBA00022825"/>
    </source>
</evidence>
<proteinExistence type="inferred from homology"/>
<dbReference type="SUPFAM" id="SSF52743">
    <property type="entry name" value="Subtilisin-like"/>
    <property type="match status" value="1"/>
</dbReference>
<dbReference type="EMBL" id="CP012752">
    <property type="protein sequence ID" value="ALG11971.1"/>
    <property type="molecule type" value="Genomic_DNA"/>
</dbReference>
<organism evidence="10 11">
    <name type="scientific">Kibdelosporangium phytohabitans</name>
    <dbReference type="NCBI Taxonomy" id="860235"/>
    <lineage>
        <taxon>Bacteria</taxon>
        <taxon>Bacillati</taxon>
        <taxon>Actinomycetota</taxon>
        <taxon>Actinomycetes</taxon>
        <taxon>Pseudonocardiales</taxon>
        <taxon>Pseudonocardiaceae</taxon>
        <taxon>Kibdelosporangium</taxon>
    </lineage>
</organism>
<feature type="domain" description="PA" evidence="9">
    <location>
        <begin position="771"/>
        <end position="846"/>
    </location>
</feature>
<dbReference type="STRING" id="860235.AOZ06_38450"/>
<keyword evidence="11" id="KW-1185">Reference proteome</keyword>
<dbReference type="RefSeq" id="WP_054293867.1">
    <property type="nucleotide sequence ID" value="NZ_CP012752.1"/>
</dbReference>
<dbReference type="InterPro" id="IPR003137">
    <property type="entry name" value="PA_domain"/>
</dbReference>
<gene>
    <name evidence="10" type="ORF">AOZ06_38450</name>
</gene>
<dbReference type="OrthoDB" id="9795680at2"/>
<dbReference type="PANTHER" id="PTHR43399">
    <property type="entry name" value="SUBTILISIN-RELATED"/>
    <property type="match status" value="1"/>
</dbReference>
<feature type="chain" id="PRO_5006035589" description="Peptidase S8/S53 domain-containing protein" evidence="7">
    <location>
        <begin position="27"/>
        <end position="1204"/>
    </location>
</feature>
<dbReference type="Pfam" id="PF00082">
    <property type="entry name" value="Peptidase_S8"/>
    <property type="match status" value="1"/>
</dbReference>
<dbReference type="Proteomes" id="UP000063699">
    <property type="component" value="Chromosome"/>
</dbReference>
<dbReference type="KEGG" id="kphy:AOZ06_38450"/>